<keyword evidence="3" id="KW-1185">Reference proteome</keyword>
<evidence type="ECO:0000313" key="2">
    <source>
        <dbReference type="EMBL" id="KAF0766160.1"/>
    </source>
</evidence>
<proteinExistence type="predicted"/>
<dbReference type="Proteomes" id="UP000478052">
    <property type="component" value="Unassembled WGS sequence"/>
</dbReference>
<feature type="compositionally biased region" description="Low complexity" evidence="1">
    <location>
        <begin position="56"/>
        <end position="92"/>
    </location>
</feature>
<organism evidence="2 3">
    <name type="scientific">Aphis craccivora</name>
    <name type="common">Cowpea aphid</name>
    <dbReference type="NCBI Taxonomy" id="307492"/>
    <lineage>
        <taxon>Eukaryota</taxon>
        <taxon>Metazoa</taxon>
        <taxon>Ecdysozoa</taxon>
        <taxon>Arthropoda</taxon>
        <taxon>Hexapoda</taxon>
        <taxon>Insecta</taxon>
        <taxon>Pterygota</taxon>
        <taxon>Neoptera</taxon>
        <taxon>Paraneoptera</taxon>
        <taxon>Hemiptera</taxon>
        <taxon>Sternorrhyncha</taxon>
        <taxon>Aphidomorpha</taxon>
        <taxon>Aphidoidea</taxon>
        <taxon>Aphididae</taxon>
        <taxon>Aphidini</taxon>
        <taxon>Aphis</taxon>
        <taxon>Aphis</taxon>
    </lineage>
</organism>
<accession>A0A6G0Z783</accession>
<feature type="region of interest" description="Disordered" evidence="1">
    <location>
        <begin position="20"/>
        <end position="92"/>
    </location>
</feature>
<feature type="compositionally biased region" description="Basic and acidic residues" evidence="1">
    <location>
        <begin position="20"/>
        <end position="34"/>
    </location>
</feature>
<evidence type="ECO:0000313" key="3">
    <source>
        <dbReference type="Proteomes" id="UP000478052"/>
    </source>
</evidence>
<dbReference type="EMBL" id="VUJU01001252">
    <property type="protein sequence ID" value="KAF0766160.1"/>
    <property type="molecule type" value="Genomic_DNA"/>
</dbReference>
<dbReference type="OrthoDB" id="6629478at2759"/>
<reference evidence="2 3" key="1">
    <citation type="submission" date="2019-08" db="EMBL/GenBank/DDBJ databases">
        <title>Whole genome of Aphis craccivora.</title>
        <authorList>
            <person name="Voronova N.V."/>
            <person name="Shulinski R.S."/>
            <person name="Bandarenka Y.V."/>
            <person name="Zhorov D.G."/>
            <person name="Warner D."/>
        </authorList>
    </citation>
    <scope>NUCLEOTIDE SEQUENCE [LARGE SCALE GENOMIC DNA]</scope>
    <source>
        <strain evidence="2">180601</strain>
        <tissue evidence="2">Whole Body</tissue>
    </source>
</reference>
<gene>
    <name evidence="2" type="ORF">FWK35_00018505</name>
</gene>
<evidence type="ECO:0000256" key="1">
    <source>
        <dbReference type="SAM" id="MobiDB-lite"/>
    </source>
</evidence>
<protein>
    <submittedName>
        <fullName evidence="2">Papilin-like isoform X2</fullName>
    </submittedName>
</protein>
<comment type="caution">
    <text evidence="2">The sequence shown here is derived from an EMBL/GenBank/DDBJ whole genome shotgun (WGS) entry which is preliminary data.</text>
</comment>
<dbReference type="AlphaFoldDB" id="A0A6G0Z783"/>
<sequence length="246" mass="25172">MVFTNYKLKQFKRDILGVKKERKKEVSRIDRCSSADDPPPPAADSSPPAADPTPPAAAATIAATDATKTATDSTATDPNATNPTVTDPTAAAAAADDKPSMFSQCKTLMYKTITDIGVGAGMVLKAISHATLAVMSALFGTYNGAVLTTAVTGQTVAAGINSVNNVAGGVPLVGDVTSGVATLATGLASTFRENAEYTSENRKLLVKGLETRVDNFHPESETFLVPPVANEVGAEVKTTAATAAAA</sequence>
<name>A0A6G0Z783_APHCR</name>